<dbReference type="SUPFAM" id="SSF51556">
    <property type="entry name" value="Metallo-dependent hydrolases"/>
    <property type="match status" value="1"/>
</dbReference>
<dbReference type="GO" id="GO:0005829">
    <property type="term" value="C:cytosol"/>
    <property type="evidence" value="ECO:0007669"/>
    <property type="project" value="TreeGrafter"/>
</dbReference>
<evidence type="ECO:0000256" key="5">
    <source>
        <dbReference type="ARBA" id="ARBA00039767"/>
    </source>
</evidence>
<comment type="function">
    <text evidence="6">Deoxyribonuclease which catalyzes (in vitro) the decatenation of kinetoplast DNA, which are circular DNA catenated to each other, producing linear DNA molecules. Plays an important role in chromosomal segregation and cell cycle progression during eye development probably via its DNA decatenation activity.</text>
</comment>
<organism evidence="7">
    <name type="scientific">Graphocephala atropunctata</name>
    <dbReference type="NCBI Taxonomy" id="36148"/>
    <lineage>
        <taxon>Eukaryota</taxon>
        <taxon>Metazoa</taxon>
        <taxon>Ecdysozoa</taxon>
        <taxon>Arthropoda</taxon>
        <taxon>Hexapoda</taxon>
        <taxon>Insecta</taxon>
        <taxon>Pterygota</taxon>
        <taxon>Neoptera</taxon>
        <taxon>Paraneoptera</taxon>
        <taxon>Hemiptera</taxon>
        <taxon>Auchenorrhyncha</taxon>
        <taxon>Membracoidea</taxon>
        <taxon>Cicadellidae</taxon>
        <taxon>Cicadellinae</taxon>
        <taxon>Cicadellini</taxon>
        <taxon>Graphocephala</taxon>
    </lineage>
</organism>
<dbReference type="Gene3D" id="3.20.20.140">
    <property type="entry name" value="Metal-dependent hydrolases"/>
    <property type="match status" value="1"/>
</dbReference>
<dbReference type="EMBL" id="GEBQ01027563">
    <property type="protein sequence ID" value="JAT12414.1"/>
    <property type="molecule type" value="Transcribed_RNA"/>
</dbReference>
<name>A0A1B6KMJ3_9HEMI</name>
<dbReference type="InterPro" id="IPR032466">
    <property type="entry name" value="Metal_Hydrolase"/>
</dbReference>
<dbReference type="AlphaFoldDB" id="A0A1B6KMJ3"/>
<dbReference type="PANTHER" id="PTHR10060:SF15">
    <property type="entry name" value="DEOXYRIBONUCLEASE TATDN1"/>
    <property type="match status" value="1"/>
</dbReference>
<gene>
    <name evidence="7" type="ORF">g.9934</name>
</gene>
<keyword evidence="4" id="KW-0378">Hydrolase</keyword>
<accession>A0A1B6KMJ3</accession>
<evidence type="ECO:0000256" key="6">
    <source>
        <dbReference type="ARBA" id="ARBA00045223"/>
    </source>
</evidence>
<evidence type="ECO:0000256" key="1">
    <source>
        <dbReference type="ARBA" id="ARBA00009275"/>
    </source>
</evidence>
<evidence type="ECO:0000313" key="7">
    <source>
        <dbReference type="EMBL" id="JAT12414.1"/>
    </source>
</evidence>
<keyword evidence="2" id="KW-0540">Nuclease</keyword>
<evidence type="ECO:0000256" key="4">
    <source>
        <dbReference type="ARBA" id="ARBA00022801"/>
    </source>
</evidence>
<dbReference type="PANTHER" id="PTHR10060">
    <property type="entry name" value="TATD FAMILY DEOXYRIBONUCLEASE"/>
    <property type="match status" value="1"/>
</dbReference>
<reference evidence="7" key="1">
    <citation type="submission" date="2015-11" db="EMBL/GenBank/DDBJ databases">
        <title>De novo transcriptome assembly of four potential Pierce s Disease insect vectors from Arizona vineyards.</title>
        <authorList>
            <person name="Tassone E.E."/>
        </authorList>
    </citation>
    <scope>NUCLEOTIDE SEQUENCE</scope>
</reference>
<evidence type="ECO:0000256" key="3">
    <source>
        <dbReference type="ARBA" id="ARBA00022723"/>
    </source>
</evidence>
<dbReference type="GO" id="GO:0046872">
    <property type="term" value="F:metal ion binding"/>
    <property type="evidence" value="ECO:0007669"/>
    <property type="project" value="UniProtKB-KW"/>
</dbReference>
<dbReference type="InterPro" id="IPR050891">
    <property type="entry name" value="TatD-type_Hydrolase"/>
</dbReference>
<evidence type="ECO:0000256" key="2">
    <source>
        <dbReference type="ARBA" id="ARBA00022722"/>
    </source>
</evidence>
<dbReference type="Pfam" id="PF01026">
    <property type="entry name" value="TatD_DNase"/>
    <property type="match status" value="1"/>
</dbReference>
<dbReference type="GO" id="GO:0008296">
    <property type="term" value="F:3'-5'-DNA exonuclease activity"/>
    <property type="evidence" value="ECO:0007669"/>
    <property type="project" value="TreeGrafter"/>
</dbReference>
<sequence length="110" mass="12279">FHHIQVLRSLQRTAVDANVVAQADRLLLETDAPWCDIRPSHAGARHITTNLPAVKKEKWSPTCLVKSRNEPANIVQVLEVVAAARQENPETLAAIILSNTYDLFFPNSKK</sequence>
<dbReference type="InterPro" id="IPR001130">
    <property type="entry name" value="TatD-like"/>
</dbReference>
<proteinExistence type="inferred from homology"/>
<keyword evidence="3" id="KW-0479">Metal-binding</keyword>
<feature type="non-terminal residue" evidence="7">
    <location>
        <position position="1"/>
    </location>
</feature>
<protein>
    <recommendedName>
        <fullName evidence="5">Deoxyribonuclease TATDN1</fullName>
    </recommendedName>
</protein>
<comment type="similarity">
    <text evidence="1">Belongs to the metallo-dependent hydrolases superfamily. TatD-type hydrolase family.</text>
</comment>